<keyword evidence="2" id="KW-1185">Reference proteome</keyword>
<dbReference type="OrthoDB" id="2506088at2759"/>
<dbReference type="STRING" id="1314777.A0A164NRV7"/>
<proteinExistence type="predicted"/>
<accession>A0A164NRV7</accession>
<dbReference type="Proteomes" id="UP000076722">
    <property type="component" value="Unassembled WGS sequence"/>
</dbReference>
<dbReference type="AlphaFoldDB" id="A0A164NRV7"/>
<reference evidence="1 2" key="1">
    <citation type="journal article" date="2016" name="Mol. Biol. Evol.">
        <title>Comparative Genomics of Early-Diverging Mushroom-Forming Fungi Provides Insights into the Origins of Lignocellulose Decay Capabilities.</title>
        <authorList>
            <person name="Nagy L.G."/>
            <person name="Riley R."/>
            <person name="Tritt A."/>
            <person name="Adam C."/>
            <person name="Daum C."/>
            <person name="Floudas D."/>
            <person name="Sun H."/>
            <person name="Yadav J.S."/>
            <person name="Pangilinan J."/>
            <person name="Larsson K.H."/>
            <person name="Matsuura K."/>
            <person name="Barry K."/>
            <person name="Labutti K."/>
            <person name="Kuo R."/>
            <person name="Ohm R.A."/>
            <person name="Bhattacharya S.S."/>
            <person name="Shirouzu T."/>
            <person name="Yoshinaga Y."/>
            <person name="Martin F.M."/>
            <person name="Grigoriev I.V."/>
            <person name="Hibbett D.S."/>
        </authorList>
    </citation>
    <scope>NUCLEOTIDE SEQUENCE [LARGE SCALE GENOMIC DNA]</scope>
    <source>
        <strain evidence="1 2">HHB9708</strain>
    </source>
</reference>
<name>A0A164NRV7_9AGAM</name>
<dbReference type="EMBL" id="KV419441">
    <property type="protein sequence ID" value="KZS87977.1"/>
    <property type="molecule type" value="Genomic_DNA"/>
</dbReference>
<evidence type="ECO:0000313" key="2">
    <source>
        <dbReference type="Proteomes" id="UP000076722"/>
    </source>
</evidence>
<protein>
    <submittedName>
        <fullName evidence="1">Uncharacterized protein</fullName>
    </submittedName>
</protein>
<gene>
    <name evidence="1" type="ORF">SISNIDRAFT_418742</name>
</gene>
<organism evidence="1 2">
    <name type="scientific">Sistotremastrum niveocremeum HHB9708</name>
    <dbReference type="NCBI Taxonomy" id="1314777"/>
    <lineage>
        <taxon>Eukaryota</taxon>
        <taxon>Fungi</taxon>
        <taxon>Dikarya</taxon>
        <taxon>Basidiomycota</taxon>
        <taxon>Agaricomycotina</taxon>
        <taxon>Agaricomycetes</taxon>
        <taxon>Sistotremastrales</taxon>
        <taxon>Sistotremastraceae</taxon>
        <taxon>Sertulicium</taxon>
        <taxon>Sertulicium niveocremeum</taxon>
    </lineage>
</organism>
<sequence>MVSFVAQKTFNCRGPDKWHEAYDCRTGQNILFRVLPHLLPADNPQQAELASNVGVHGNCNCRECKVGGTDDDRETNEGYHAHFEVQSMTARTTEETIETIRQQIEAACLGQMDVVKELQTKTGVKDTIAIYWVETLVGMAKEKQKVISSDLKVQDRHLRGLKGTDREDMKDKIREEIKSLDPHRDTTVEILHTFLLGLIKYIFYETHKPWDKKKDHIFAARLHSSSTNGLSLLLQW</sequence>
<evidence type="ECO:0000313" key="1">
    <source>
        <dbReference type="EMBL" id="KZS87977.1"/>
    </source>
</evidence>